<keyword evidence="5" id="KW-1185">Reference proteome</keyword>
<keyword evidence="1 4" id="KW-0808">Transferase</keyword>
<accession>A0A368Z0R5</accession>
<dbReference type="Gene3D" id="3.40.630.30">
    <property type="match status" value="1"/>
</dbReference>
<organism evidence="4 5">
    <name type="scientific">Phyllobacterium bourgognense</name>
    <dbReference type="NCBI Taxonomy" id="314236"/>
    <lineage>
        <taxon>Bacteria</taxon>
        <taxon>Pseudomonadati</taxon>
        <taxon>Pseudomonadota</taxon>
        <taxon>Alphaproteobacteria</taxon>
        <taxon>Hyphomicrobiales</taxon>
        <taxon>Phyllobacteriaceae</taxon>
        <taxon>Phyllobacterium</taxon>
    </lineage>
</organism>
<keyword evidence="2" id="KW-0012">Acyltransferase</keyword>
<dbReference type="AlphaFoldDB" id="A0A368Z0R5"/>
<dbReference type="InterPro" id="IPR016181">
    <property type="entry name" value="Acyl_CoA_acyltransferase"/>
</dbReference>
<comment type="caution">
    <text evidence="4">The sequence shown here is derived from an EMBL/GenBank/DDBJ whole genome shotgun (WGS) entry which is preliminary data.</text>
</comment>
<name>A0A368Z0R5_9HYPH</name>
<dbReference type="Pfam" id="PF00583">
    <property type="entry name" value="Acetyltransf_1"/>
    <property type="match status" value="1"/>
</dbReference>
<dbReference type="GO" id="GO:0016747">
    <property type="term" value="F:acyltransferase activity, transferring groups other than amino-acyl groups"/>
    <property type="evidence" value="ECO:0007669"/>
    <property type="project" value="InterPro"/>
</dbReference>
<feature type="domain" description="N-acetyltransferase" evidence="3">
    <location>
        <begin position="4"/>
        <end position="152"/>
    </location>
</feature>
<evidence type="ECO:0000313" key="5">
    <source>
        <dbReference type="Proteomes" id="UP000253324"/>
    </source>
</evidence>
<protein>
    <submittedName>
        <fullName evidence="4">Ribosomal-protein-alanine N-acetyltransferase</fullName>
    </submittedName>
</protein>
<dbReference type="PROSITE" id="PS51186">
    <property type="entry name" value="GNAT"/>
    <property type="match status" value="1"/>
</dbReference>
<evidence type="ECO:0000256" key="1">
    <source>
        <dbReference type="ARBA" id="ARBA00022679"/>
    </source>
</evidence>
<dbReference type="RefSeq" id="WP_181872380.1">
    <property type="nucleotide sequence ID" value="NZ_QPJM01000003.1"/>
</dbReference>
<dbReference type="EMBL" id="QPJM01000003">
    <property type="protein sequence ID" value="RCW85509.1"/>
    <property type="molecule type" value="Genomic_DNA"/>
</dbReference>
<reference evidence="4 5" key="1">
    <citation type="submission" date="2018-07" db="EMBL/GenBank/DDBJ databases">
        <title>Genomic Encyclopedia of Type Strains, Phase III (KMG-III): the genomes of soil and plant-associated and newly described type strains.</title>
        <authorList>
            <person name="Whitman W."/>
        </authorList>
    </citation>
    <scope>NUCLEOTIDE SEQUENCE [LARGE SCALE GENOMIC DNA]</scope>
    <source>
        <strain evidence="4 5">31-25a</strain>
    </source>
</reference>
<proteinExistence type="predicted"/>
<evidence type="ECO:0000259" key="3">
    <source>
        <dbReference type="PROSITE" id="PS51186"/>
    </source>
</evidence>
<dbReference type="SUPFAM" id="SSF55729">
    <property type="entry name" value="Acyl-CoA N-acyltransferases (Nat)"/>
    <property type="match status" value="1"/>
</dbReference>
<dbReference type="InterPro" id="IPR050832">
    <property type="entry name" value="Bact_Acetyltransf"/>
</dbReference>
<dbReference type="PANTHER" id="PTHR43877:SF2">
    <property type="entry name" value="AMINOALKYLPHOSPHONATE N-ACETYLTRANSFERASE-RELATED"/>
    <property type="match status" value="1"/>
</dbReference>
<gene>
    <name evidence="4" type="ORF">C7476_103354</name>
</gene>
<evidence type="ECO:0000313" key="4">
    <source>
        <dbReference type="EMBL" id="RCW85509.1"/>
    </source>
</evidence>
<dbReference type="CDD" id="cd04301">
    <property type="entry name" value="NAT_SF"/>
    <property type="match status" value="1"/>
</dbReference>
<evidence type="ECO:0000256" key="2">
    <source>
        <dbReference type="ARBA" id="ARBA00023315"/>
    </source>
</evidence>
<sequence length="161" mass="18049">MSSFRIRPAAEADIAAIAAVGARAWASNVFSFEPELPGMRMHVEKAFRAFADSSYRNVLVGELDNVVLGWGAREEDNDYISDLWVDPVVQGQGIGSAILRTLMSNIRDAGYLRARISTHARNVKAIRLYEREGFTVIERGAEWSTSLEREMDKVKMLAELR</sequence>
<dbReference type="Proteomes" id="UP000253324">
    <property type="component" value="Unassembled WGS sequence"/>
</dbReference>
<dbReference type="InterPro" id="IPR000182">
    <property type="entry name" value="GNAT_dom"/>
</dbReference>
<dbReference type="PANTHER" id="PTHR43877">
    <property type="entry name" value="AMINOALKYLPHOSPHONATE N-ACETYLTRANSFERASE-RELATED-RELATED"/>
    <property type="match status" value="1"/>
</dbReference>